<dbReference type="AlphaFoldDB" id="A0A9P8AXQ7"/>
<evidence type="ECO:0000259" key="1">
    <source>
        <dbReference type="PROSITE" id="PS50181"/>
    </source>
</evidence>
<dbReference type="EMBL" id="MU250526">
    <property type="protein sequence ID" value="KAG7450187.1"/>
    <property type="molecule type" value="Genomic_DNA"/>
</dbReference>
<comment type="caution">
    <text evidence="2">The sequence shown here is derived from an EMBL/GenBank/DDBJ whole genome shotgun (WGS) entry which is preliminary data.</text>
</comment>
<sequence>MSFAATLFAVPPEIIQHILAFCYPLEVSAFSRTCRAAYYVVYSLSDQYLWRELIIHHFDDPRKSLRCATSSTPLRYDWKAELQRRMVSASIVLNARDISDDQLRFALETFISIIDDASPIPRIQDIQAVPSCGLLWLTRLLHRSQILYRQPPQQLQQLVARLSVYFLFSDVDEDEECALITWGQRTESRCFTYDLRNYNIDNNWGPYLEDGSVNWLHIRHLMTVIWANLADLPERWKIVRPAVGLEATRAFSAPNISGQRDWAGVEGTWRRYVCFMDYRFVIPFCYFSNVFRGPRNKAYFTENVRFREATRLIEVKLKVVARDKLEGSNTDDDSTAHSPLYPPLYFNGISRGVDGNKSVIEGMVKMGNDGIVRYKFCEKVSIHDGTTQWSSEGVQVGSVASAAGVVGAWTTTVHDQGAFCPFWLWKVSDDFPTDAVVDYI</sequence>
<proteinExistence type="predicted"/>
<dbReference type="InterPro" id="IPR001810">
    <property type="entry name" value="F-box_dom"/>
</dbReference>
<feature type="domain" description="F-box" evidence="1">
    <location>
        <begin position="4"/>
        <end position="53"/>
    </location>
</feature>
<name>A0A9P8AXQ7_9AGAR</name>
<gene>
    <name evidence="2" type="ORF">BT62DRAFT_885214</name>
</gene>
<dbReference type="SUPFAM" id="SSF81383">
    <property type="entry name" value="F-box domain"/>
    <property type="match status" value="1"/>
</dbReference>
<dbReference type="OrthoDB" id="3226064at2759"/>
<organism evidence="2 3">
    <name type="scientific">Guyanagaster necrorhizus</name>
    <dbReference type="NCBI Taxonomy" id="856835"/>
    <lineage>
        <taxon>Eukaryota</taxon>
        <taxon>Fungi</taxon>
        <taxon>Dikarya</taxon>
        <taxon>Basidiomycota</taxon>
        <taxon>Agaricomycotina</taxon>
        <taxon>Agaricomycetes</taxon>
        <taxon>Agaricomycetidae</taxon>
        <taxon>Agaricales</taxon>
        <taxon>Marasmiineae</taxon>
        <taxon>Physalacriaceae</taxon>
        <taxon>Guyanagaster</taxon>
    </lineage>
</organism>
<reference evidence="2" key="1">
    <citation type="submission" date="2020-11" db="EMBL/GenBank/DDBJ databases">
        <title>Adaptations for nitrogen fixation in a non-lichenized fungal sporocarp promotes dispersal by wood-feeding termites.</title>
        <authorList>
            <consortium name="DOE Joint Genome Institute"/>
            <person name="Koch R.A."/>
            <person name="Yoon G."/>
            <person name="Arayal U."/>
            <person name="Lail K."/>
            <person name="Amirebrahimi M."/>
            <person name="Labutti K."/>
            <person name="Lipzen A."/>
            <person name="Riley R."/>
            <person name="Barry K."/>
            <person name="Henrissat B."/>
            <person name="Grigoriev I.V."/>
            <person name="Herr J.R."/>
            <person name="Aime M.C."/>
        </authorList>
    </citation>
    <scope>NUCLEOTIDE SEQUENCE</scope>
    <source>
        <strain evidence="2">MCA 3950</strain>
    </source>
</reference>
<protein>
    <recommendedName>
        <fullName evidence="1">F-box domain-containing protein</fullName>
    </recommendedName>
</protein>
<evidence type="ECO:0000313" key="2">
    <source>
        <dbReference type="EMBL" id="KAG7450187.1"/>
    </source>
</evidence>
<dbReference type="PROSITE" id="PS50181">
    <property type="entry name" value="FBOX"/>
    <property type="match status" value="1"/>
</dbReference>
<dbReference type="Proteomes" id="UP000812287">
    <property type="component" value="Unassembled WGS sequence"/>
</dbReference>
<evidence type="ECO:0000313" key="3">
    <source>
        <dbReference type="Proteomes" id="UP000812287"/>
    </source>
</evidence>
<dbReference type="InterPro" id="IPR036047">
    <property type="entry name" value="F-box-like_dom_sf"/>
</dbReference>
<keyword evidence="3" id="KW-1185">Reference proteome</keyword>
<dbReference type="RefSeq" id="XP_043043687.1">
    <property type="nucleotide sequence ID" value="XM_043182817.1"/>
</dbReference>
<accession>A0A9P8AXQ7</accession>
<dbReference type="GeneID" id="66105114"/>